<feature type="domain" description="Fatty acid hydroxylase" evidence="2">
    <location>
        <begin position="40"/>
        <end position="184"/>
    </location>
</feature>
<reference evidence="3 4" key="1">
    <citation type="journal article" date="2020" name="ISME J.">
        <title>Comparative genomics reveals insights into cyanobacterial evolution and habitat adaptation.</title>
        <authorList>
            <person name="Chen M.Y."/>
            <person name="Teng W.K."/>
            <person name="Zhao L."/>
            <person name="Hu C.X."/>
            <person name="Zhou Y.K."/>
            <person name="Han B.P."/>
            <person name="Song L.R."/>
            <person name="Shu W.S."/>
        </authorList>
    </citation>
    <scope>NUCLEOTIDE SEQUENCE [LARGE SCALE GENOMIC DNA]</scope>
    <source>
        <strain evidence="3 4">FACHB-119</strain>
    </source>
</reference>
<dbReference type="InterPro" id="IPR006694">
    <property type="entry name" value="Fatty_acid_hydroxylase"/>
</dbReference>
<keyword evidence="4" id="KW-1185">Reference proteome</keyword>
<dbReference type="Pfam" id="PF04116">
    <property type="entry name" value="FA_hydroxylase"/>
    <property type="match status" value="1"/>
</dbReference>
<dbReference type="RefSeq" id="WP_190479447.1">
    <property type="nucleotide sequence ID" value="NZ_JACJSG010000067.1"/>
</dbReference>
<proteinExistence type="predicted"/>
<dbReference type="InterPro" id="IPR002347">
    <property type="entry name" value="SDR_fam"/>
</dbReference>
<dbReference type="InterPro" id="IPR036291">
    <property type="entry name" value="NAD(P)-bd_dom_sf"/>
</dbReference>
<evidence type="ECO:0000313" key="4">
    <source>
        <dbReference type="Proteomes" id="UP000661112"/>
    </source>
</evidence>
<dbReference type="EMBL" id="JACJSG010000067">
    <property type="protein sequence ID" value="MBD2505037.1"/>
    <property type="molecule type" value="Genomic_DNA"/>
</dbReference>
<evidence type="ECO:0000256" key="1">
    <source>
        <dbReference type="SAM" id="Phobius"/>
    </source>
</evidence>
<dbReference type="Proteomes" id="UP000661112">
    <property type="component" value="Unassembled WGS sequence"/>
</dbReference>
<keyword evidence="1" id="KW-0812">Transmembrane</keyword>
<comment type="caution">
    <text evidence="3">The sequence shown here is derived from an EMBL/GenBank/DDBJ whole genome shotgun (WGS) entry which is preliminary data.</text>
</comment>
<evidence type="ECO:0000313" key="3">
    <source>
        <dbReference type="EMBL" id="MBD2505037.1"/>
    </source>
</evidence>
<protein>
    <submittedName>
        <fullName evidence="3">Bifunctional sterol desaturase/short chain dehydrogenase</fullName>
    </submittedName>
</protein>
<dbReference type="SUPFAM" id="SSF51735">
    <property type="entry name" value="NAD(P)-binding Rossmann-fold domains"/>
    <property type="match status" value="1"/>
</dbReference>
<gene>
    <name evidence="3" type="ORF">H6G83_31295</name>
</gene>
<feature type="transmembrane region" description="Helical" evidence="1">
    <location>
        <begin position="94"/>
        <end position="123"/>
    </location>
</feature>
<evidence type="ECO:0000259" key="2">
    <source>
        <dbReference type="Pfam" id="PF04116"/>
    </source>
</evidence>
<dbReference type="NCBIfam" id="NF009035">
    <property type="entry name" value="PRK12367.1"/>
    <property type="match status" value="1"/>
</dbReference>
<dbReference type="NCBIfam" id="NF005653">
    <property type="entry name" value="PRK07424.1"/>
    <property type="match status" value="1"/>
</dbReference>
<keyword evidence="1" id="KW-1133">Transmembrane helix</keyword>
<sequence length="415" mass="46842">MIQILALNLTDIGTRLKIDGTLVNTCWQFAIWGFFSLLLAEILRDSYHALCHQVNWLSKWHNKHHAAYRRDLSIVSLKAYQESQLYHDILESSLLVVVLTIIALVVPQIGLWLGVVYACTFLLGASLRYFQGSIETDYNHLPGPLETIPSVWWVNRTYHWRHHFDDVDAYYSGVFSLVDKVLGTGLSLKGKTIAITGASGALGQALIEQLRQHNAKVVALTTNPDKLPTDGSIKVIPWQLGNESELKTTLEKVDILIINHGINVYDQRTPQAINSSYEVNTFSALRLMDVFLTTVTGPQAKATKEIWVNTSEAEVSPALSPLYELSKRALGDMVTLKRLDGDCVIRKLILGPFKSQLNPYGVMSAQQVAQMVLFLARRDFRDIIVTINPLTYMLFPLKETSTWLYYKIFSKTTEK</sequence>
<dbReference type="Pfam" id="PF00106">
    <property type="entry name" value="adh_short"/>
    <property type="match status" value="1"/>
</dbReference>
<organism evidence="3 4">
    <name type="scientific">Anabaena azotica FACHB-119</name>
    <dbReference type="NCBI Taxonomy" id="947527"/>
    <lineage>
        <taxon>Bacteria</taxon>
        <taxon>Bacillati</taxon>
        <taxon>Cyanobacteriota</taxon>
        <taxon>Cyanophyceae</taxon>
        <taxon>Nostocales</taxon>
        <taxon>Nostocaceae</taxon>
        <taxon>Anabaena</taxon>
        <taxon>Anabaena azotica</taxon>
    </lineage>
</organism>
<name>A0ABR8DCW1_9NOST</name>
<accession>A0ABR8DCW1</accession>
<dbReference type="Gene3D" id="3.40.50.720">
    <property type="entry name" value="NAD(P)-binding Rossmann-like Domain"/>
    <property type="match status" value="1"/>
</dbReference>
<keyword evidence="1" id="KW-0472">Membrane</keyword>